<sequence length="2113" mass="198344">MIGGAGTVYTKVNGQHGLLVLNNGGQSGTNTTVSISDSTIDVLVKGHANVAPGGTWSIGNLTVASDGQLLANPNITLAVTSSGAIVVEAGGRVLADGKGAAPGSGAGRSYNDSLYRPCGGGGYGGNGAAGFLTNAFGGTSYGTQWSPTGGGSAGGSLVPYSFGGNGGGAIQFISQNGIVQIDGTISAKGANGSGSGGGGGSGGTISVTGGILLGSGSITAAGGAGVDSIGGGGGGGRIYLTPTSNLFTGSISTAGGGGGNWGGAGTVLIQVSGQNSQLILDNSGHTGTNTLVQSQNGPTDLIIRGGATGCASSPVTFANLNVSSNGWLTPFPGYQGSADSSVNFSFTGNATIQAGGGIIADLAGYPAGQGSGFGHYYTLGSTNFCSGAGHGGGGGSSAGKYALGGNTYDSPTSPTIAGSGGGSSSSYSPYAFGGAGGGVIRLNVTGTLEVDGIISAGGGNGSGLAGGGGSGGSIWLAVGTLSGAGSIAANGGNGAAGLGGGGGGGMIYMPCNNNSFSGTVTAYGGGGANWGGAGTTIIQLPGKNSQLIVDGGGNPGAPTPLPNSTTTDVVLRNGAVGVATSSLTLGNLLISSNAWLIVTNFPSSSATISCLSATIQAGGSIIADSQGYAAGQGSSAGRSSGNSPNYPCGGAGKGGVGGNSISNLALGGNVDPNKVSAGSGGGNFPPYSLGGTGGGSISLTISGLLQVDGIISANGGNGGGFGGGGGAGGSITLTSGSLSGSGVIRANGGGGAGSIGGGGAGGWVTVTVNSTANQFTGAVSAYGGGGANWGGTGVLTIQTNSPIATIVQVILDAGGNPGPATPLTGSSSSTSLTLRNGAVGLINSQLSLGSLLITSNAWLVVSNLPGNATTITLSSATIQAGGGITADSQGYAAGQGSSAGRSSGISPNYPCGGAGKGGFGGNSISNLALGGNVDPNKVSAGSGGGTYSPYSLGGTGGGSISLTISGLLQVDGIISANGGNGSGIGGGGGAGGSITLTSGSLSGSGVIRANGGGGAGSIGGGGAGGWVTVTVNSTANQFTGAVSAYGGGGANWGGTGPVSIQTNPLPGGQNVQLILDAGGNPGPATPLTGSSSSTSLTLRNGAVGLINSQLSLSSLLITSNTWLVVSNFPGNSTTISLSSATIQAGGGITADFQGYAAGLGNGAGHGFGVSPNFPCSGAGHGGNGGNTGSGSKESVVGGTAYDNQTSPSIAGSGGGAYSPYSFGGVGGGQFAITVTGQLQVDGIISANGGNGSGIGGGGGSGGGIKLTAGTLSGSGAIRANGGSGAGVNGGGGAGGCIAIYPTANFFAGTISAGGGGGANWGGAGTIYTQTGGQQSTQLILDNGGQTGASTQIQPLQTTTALILRNGAIGYQQVSSQTFGSLLISSNAWLIANSNSGTLNLTFNGNATIQAGGGIVTDGQGYLAGSGTGAGHYVGTTYYPCSGGSYGGYGGIGNAASVYGGSVYGSITSPTSFGSGGGNIYPYSPGGAGGGAIRLTVNGTLAASGKISANGGDGSGLGGGGGSGGSIFITVGTLAGNGLITANGGDGVEAQGGGGGGGRISIGYNANSFAGLTTAYGGDGYVAGGAGTIYTKANSQSVGPVLVDNGGVAGALTPVSGTLGLPSLPVSLTIQNGAVVSPQASFLQLNNLTVGSGGLFTVSSRPTKLDLLVFNNVDVAPGGAIAVDGAGYGQAAGQGGGQSNGGFGSGAGYGGVGGASSTSPGGASYGSAIQPVDSGSGGGFGSGPQAGGSVGGGAIRLNIGGVLTVDGQLSAGGQMGLQDNSGGGSGGSIWVDAGMLAGNGSIAADGGEGELYGGGGGAGGRIALYSRANHFLGLTSAAGGLGDVSGANGTIFTSNNFPALIVLTNSPSGIVSNAVGLVTLYFNGAPNPSSVTSAAILLMTPNGAVPSSSISISALSSDTYQLSFPLQTTIGNYTLTVGNGVTDLYGQSLAQVYNGGFSISLPVIQGTITDSSGNPVAGVTLQPSSGFSSATTDTNGNYVLGFVPGSSFTVTPSQGTLVFVPGSMSYTNVSTSVSNQNYLAVSTLAPRLAAGVNSTNFVLSWQAIPGVNYQVYSSTNLINWLPYGSALTGSNGPVQFPVPIGDGPQQFFRVQPTD</sequence>
<protein>
    <submittedName>
        <fullName evidence="2">Uncharacterized protein</fullName>
    </submittedName>
</protein>
<organism evidence="2 3">
    <name type="scientific">Pedosphaera parvula (strain Ellin514)</name>
    <dbReference type="NCBI Taxonomy" id="320771"/>
    <lineage>
        <taxon>Bacteria</taxon>
        <taxon>Pseudomonadati</taxon>
        <taxon>Verrucomicrobiota</taxon>
        <taxon>Pedosphaerae</taxon>
        <taxon>Pedosphaerales</taxon>
        <taxon>Pedosphaeraceae</taxon>
        <taxon>Pedosphaera</taxon>
    </lineage>
</organism>
<dbReference type="GO" id="GO:0030246">
    <property type="term" value="F:carbohydrate binding"/>
    <property type="evidence" value="ECO:0007669"/>
    <property type="project" value="InterPro"/>
</dbReference>
<accession>B9XP38</accession>
<name>B9XP38_PEDPL</name>
<evidence type="ECO:0000313" key="3">
    <source>
        <dbReference type="Proteomes" id="UP000003688"/>
    </source>
</evidence>
<gene>
    <name evidence="2" type="ORF">Cflav_PD6137</name>
</gene>
<dbReference type="SUPFAM" id="SSF49452">
    <property type="entry name" value="Starch-binding domain-like"/>
    <property type="match status" value="1"/>
</dbReference>
<dbReference type="InterPro" id="IPR013784">
    <property type="entry name" value="Carb-bd-like_fold"/>
</dbReference>
<dbReference type="PANTHER" id="PTHR31513:SF2">
    <property type="entry name" value="MRAZ"/>
    <property type="match status" value="1"/>
</dbReference>
<evidence type="ECO:0000256" key="1">
    <source>
        <dbReference type="SAM" id="MobiDB-lite"/>
    </source>
</evidence>
<evidence type="ECO:0000313" key="2">
    <source>
        <dbReference type="EMBL" id="EEF58394.1"/>
    </source>
</evidence>
<dbReference type="RefSeq" id="WP_007417574.1">
    <property type="nucleotide sequence ID" value="NZ_ABOX02000044.1"/>
</dbReference>
<keyword evidence="3" id="KW-1185">Reference proteome</keyword>
<dbReference type="PANTHER" id="PTHR31513">
    <property type="entry name" value="EPHRIN TYPE-B RECEPTOR"/>
    <property type="match status" value="1"/>
</dbReference>
<dbReference type="STRING" id="320771.Cflav_PD6137"/>
<dbReference type="OrthoDB" id="9801679at2"/>
<feature type="region of interest" description="Disordered" evidence="1">
    <location>
        <begin position="1183"/>
        <end position="1203"/>
    </location>
</feature>
<reference evidence="2 3" key="1">
    <citation type="journal article" date="2011" name="J. Bacteriol.">
        <title>Genome sequence of 'Pedosphaera parvula' Ellin514, an aerobic Verrucomicrobial isolate from pasture soil.</title>
        <authorList>
            <person name="Kant R."/>
            <person name="van Passel M.W."/>
            <person name="Sangwan P."/>
            <person name="Palva A."/>
            <person name="Lucas S."/>
            <person name="Copeland A."/>
            <person name="Lapidus A."/>
            <person name="Glavina Del Rio T."/>
            <person name="Dalin E."/>
            <person name="Tice H."/>
            <person name="Bruce D."/>
            <person name="Goodwin L."/>
            <person name="Pitluck S."/>
            <person name="Chertkov O."/>
            <person name="Larimer F.W."/>
            <person name="Land M.L."/>
            <person name="Hauser L."/>
            <person name="Brettin T.S."/>
            <person name="Detter J.C."/>
            <person name="Han S."/>
            <person name="de Vos W.M."/>
            <person name="Janssen P.H."/>
            <person name="Smidt H."/>
        </authorList>
    </citation>
    <scope>NUCLEOTIDE SEQUENCE [LARGE SCALE GENOMIC DNA]</scope>
    <source>
        <strain evidence="2 3">Ellin514</strain>
    </source>
</reference>
<proteinExistence type="predicted"/>
<dbReference type="EMBL" id="ABOX02000044">
    <property type="protein sequence ID" value="EEF58394.1"/>
    <property type="molecule type" value="Genomic_DNA"/>
</dbReference>
<dbReference type="Proteomes" id="UP000003688">
    <property type="component" value="Unassembled WGS sequence"/>
</dbReference>
<dbReference type="Gene3D" id="2.60.40.1120">
    <property type="entry name" value="Carboxypeptidase-like, regulatory domain"/>
    <property type="match status" value="1"/>
</dbReference>
<comment type="caution">
    <text evidence="2">The sequence shown here is derived from an EMBL/GenBank/DDBJ whole genome shotgun (WGS) entry which is preliminary data.</text>
</comment>